<feature type="non-terminal residue" evidence="1">
    <location>
        <position position="1"/>
    </location>
</feature>
<evidence type="ECO:0000313" key="1">
    <source>
        <dbReference type="EMBL" id="NXP16173.1"/>
    </source>
</evidence>
<reference evidence="1 2" key="1">
    <citation type="submission" date="2019-09" db="EMBL/GenBank/DDBJ databases">
        <title>Bird 10,000 Genomes (B10K) Project - Family phase.</title>
        <authorList>
            <person name="Zhang G."/>
        </authorList>
    </citation>
    <scope>NUCLEOTIDE SEQUENCE [LARGE SCALE GENOMIC DNA]</scope>
    <source>
        <strain evidence="1">B10K-DU-002-47</strain>
        <tissue evidence="1">Muscle</tissue>
    </source>
</reference>
<dbReference type="PANTHER" id="PTHR21435">
    <property type="entry name" value="MITOCHONDRIAL IMPORT INNER MEMBRANE TRANSLOCASE SUBUNIT TIM29"/>
    <property type="match status" value="1"/>
</dbReference>
<protein>
    <submittedName>
        <fullName evidence="1">TIM29 translocase</fullName>
    </submittedName>
</protein>
<proteinExistence type="predicted"/>
<dbReference type="EMBL" id="VXBW01014104">
    <property type="protein sequence ID" value="NXP16173.1"/>
    <property type="molecule type" value="Genomic_DNA"/>
</dbReference>
<keyword evidence="2" id="KW-1185">Reference proteome</keyword>
<dbReference type="GO" id="GO:0045039">
    <property type="term" value="P:protein insertion into mitochondrial inner membrane"/>
    <property type="evidence" value="ECO:0007669"/>
    <property type="project" value="TreeGrafter"/>
</dbReference>
<dbReference type="InterPro" id="IPR019322">
    <property type="entry name" value="TIMM29"/>
</dbReference>
<dbReference type="AlphaFoldDB" id="A0A7L1Y151"/>
<comment type="caution">
    <text evidence="1">The sequence shown here is derived from an EMBL/GenBank/DDBJ whole genome shotgun (WGS) entry which is preliminary data.</text>
</comment>
<dbReference type="Pfam" id="PF10171">
    <property type="entry name" value="Tim29"/>
    <property type="match status" value="1"/>
</dbReference>
<dbReference type="OrthoDB" id="5970620at2759"/>
<feature type="non-terminal residue" evidence="1">
    <location>
        <position position="79"/>
    </location>
</feature>
<name>A0A7L1Y151_9AVES</name>
<dbReference type="PANTHER" id="PTHR21435:SF1">
    <property type="entry name" value="MITOCHONDRIAL IMPORT INNER MEMBRANE TRANSLOCASE SUBUNIT TIM29"/>
    <property type="match status" value="1"/>
</dbReference>
<gene>
    <name evidence="1" type="primary">Timm29</name>
    <name evidence="1" type="ORF">THIORB_R15772</name>
</gene>
<evidence type="ECO:0000313" key="2">
    <source>
        <dbReference type="Proteomes" id="UP000565698"/>
    </source>
</evidence>
<accession>A0A7L1Y151</accession>
<dbReference type="Proteomes" id="UP000565698">
    <property type="component" value="Unassembled WGS sequence"/>
</dbReference>
<organism evidence="1 2">
    <name type="scientific">Thinocorus orbignyianus</name>
    <dbReference type="NCBI Taxonomy" id="161742"/>
    <lineage>
        <taxon>Eukaryota</taxon>
        <taxon>Metazoa</taxon>
        <taxon>Chordata</taxon>
        <taxon>Craniata</taxon>
        <taxon>Vertebrata</taxon>
        <taxon>Euteleostomi</taxon>
        <taxon>Archelosauria</taxon>
        <taxon>Archosauria</taxon>
        <taxon>Dinosauria</taxon>
        <taxon>Saurischia</taxon>
        <taxon>Theropoda</taxon>
        <taxon>Coelurosauria</taxon>
        <taxon>Aves</taxon>
        <taxon>Neognathae</taxon>
        <taxon>Neoaves</taxon>
        <taxon>Aequornithes</taxon>
        <taxon>Ciconiiformes</taxon>
        <taxon>Thinocoridae</taxon>
        <taxon>Thinocorus</taxon>
    </lineage>
</organism>
<dbReference type="GO" id="GO:0042721">
    <property type="term" value="C:TIM22 mitochondrial import inner membrane insertion complex"/>
    <property type="evidence" value="ECO:0007669"/>
    <property type="project" value="InterPro"/>
</dbReference>
<sequence length="79" mass="9315">LAVVYEAPHPDQAALYRARCPFLTPRWRDLPGRVLDVGFGGRWWVLGSLLRDCDINEEEFQALPERLRRLEPHHFHSQH</sequence>